<reference evidence="2" key="1">
    <citation type="submission" date="2019-10" db="EMBL/GenBank/DDBJ databases">
        <authorList>
            <person name="Nor Muhammad N."/>
        </authorList>
    </citation>
    <scope>NUCLEOTIDE SEQUENCE</scope>
</reference>
<name>A0A5K1K4V3_9APHY</name>
<dbReference type="AlphaFoldDB" id="A0A5K1K4V3"/>
<feature type="compositionally biased region" description="Basic and acidic residues" evidence="1">
    <location>
        <begin position="117"/>
        <end position="126"/>
    </location>
</feature>
<feature type="region of interest" description="Disordered" evidence="1">
    <location>
        <begin position="33"/>
        <end position="202"/>
    </location>
</feature>
<sequence length="202" mass="23184">MAPRPRDTPAAPGLLASAFSFVSRELESFVTAATGGDLQHKATTSRVTLDGRRKEREDRRDGRSDRDKERERERRAKRVRKRSEVDNERARAKRRLREEDDEERAPRVTKKRVQATQDRERSSEREAADDEDGWSEELPVRPLPKALKKRRDAVAKGVDPEVDEDAEGPKPQPQPADRGKKSSRRTFGGEQQLYTEPYPVLN</sequence>
<organism evidence="2">
    <name type="scientific">Ganoderma boninense</name>
    <dbReference type="NCBI Taxonomy" id="34458"/>
    <lineage>
        <taxon>Eukaryota</taxon>
        <taxon>Fungi</taxon>
        <taxon>Dikarya</taxon>
        <taxon>Basidiomycota</taxon>
        <taxon>Agaricomycotina</taxon>
        <taxon>Agaricomycetes</taxon>
        <taxon>Polyporales</taxon>
        <taxon>Polyporaceae</taxon>
        <taxon>Ganoderma</taxon>
    </lineage>
</organism>
<gene>
    <name evidence="2" type="primary">A0A077XHZ4</name>
</gene>
<proteinExistence type="predicted"/>
<accession>A0A5K1K4V3</accession>
<feature type="compositionally biased region" description="Basic and acidic residues" evidence="1">
    <location>
        <begin position="49"/>
        <end position="74"/>
    </location>
</feature>
<dbReference type="EMBL" id="LR729236">
    <property type="protein sequence ID" value="VWP01266.1"/>
    <property type="molecule type" value="Genomic_DNA"/>
</dbReference>
<evidence type="ECO:0000256" key="1">
    <source>
        <dbReference type="SAM" id="MobiDB-lite"/>
    </source>
</evidence>
<protein>
    <submittedName>
        <fullName evidence="2">N/A</fullName>
    </submittedName>
</protein>
<evidence type="ECO:0000313" key="2">
    <source>
        <dbReference type="EMBL" id="VWP01266.1"/>
    </source>
</evidence>